<name>A0A9E2K877_9FIRM</name>
<feature type="transmembrane region" description="Helical" evidence="6">
    <location>
        <begin position="134"/>
        <end position="151"/>
    </location>
</feature>
<protein>
    <submittedName>
        <fullName evidence="7">Rod shape-determining protein RodA</fullName>
    </submittedName>
</protein>
<dbReference type="GO" id="GO:0005886">
    <property type="term" value="C:plasma membrane"/>
    <property type="evidence" value="ECO:0007669"/>
    <property type="project" value="TreeGrafter"/>
</dbReference>
<dbReference type="GO" id="GO:0051301">
    <property type="term" value="P:cell division"/>
    <property type="evidence" value="ECO:0007669"/>
    <property type="project" value="InterPro"/>
</dbReference>
<dbReference type="GO" id="GO:0008360">
    <property type="term" value="P:regulation of cell shape"/>
    <property type="evidence" value="ECO:0007669"/>
    <property type="project" value="UniProtKB-KW"/>
</dbReference>
<comment type="caution">
    <text evidence="7">The sequence shown here is derived from an EMBL/GenBank/DDBJ whole genome shotgun (WGS) entry which is preliminary data.</text>
</comment>
<comment type="subcellular location">
    <subcellularLocation>
        <location evidence="1">Membrane</location>
        <topology evidence="1">Multi-pass membrane protein</topology>
    </subcellularLocation>
</comment>
<dbReference type="GO" id="GO:0032153">
    <property type="term" value="C:cell division site"/>
    <property type="evidence" value="ECO:0007669"/>
    <property type="project" value="TreeGrafter"/>
</dbReference>
<evidence type="ECO:0000256" key="4">
    <source>
        <dbReference type="ARBA" id="ARBA00022989"/>
    </source>
</evidence>
<reference evidence="7" key="1">
    <citation type="journal article" date="2021" name="PeerJ">
        <title>Extensive microbial diversity within the chicken gut microbiome revealed by metagenomics and culture.</title>
        <authorList>
            <person name="Gilroy R."/>
            <person name="Ravi A."/>
            <person name="Getino M."/>
            <person name="Pursley I."/>
            <person name="Horton D.L."/>
            <person name="Alikhan N.F."/>
            <person name="Baker D."/>
            <person name="Gharbi K."/>
            <person name="Hall N."/>
            <person name="Watson M."/>
            <person name="Adriaenssens E.M."/>
            <person name="Foster-Nyarko E."/>
            <person name="Jarju S."/>
            <person name="Secka A."/>
            <person name="Antonio M."/>
            <person name="Oren A."/>
            <person name="Chaudhuri R.R."/>
            <person name="La Ragione R."/>
            <person name="Hildebrand F."/>
            <person name="Pallen M.J."/>
        </authorList>
    </citation>
    <scope>NUCLEOTIDE SEQUENCE</scope>
    <source>
        <strain evidence="7">B5-657</strain>
    </source>
</reference>
<feature type="transmembrane region" description="Helical" evidence="6">
    <location>
        <begin position="180"/>
        <end position="200"/>
    </location>
</feature>
<feature type="transmembrane region" description="Helical" evidence="6">
    <location>
        <begin position="12"/>
        <end position="34"/>
    </location>
</feature>
<feature type="transmembrane region" description="Helical" evidence="6">
    <location>
        <begin position="157"/>
        <end position="173"/>
    </location>
</feature>
<feature type="transmembrane region" description="Helical" evidence="6">
    <location>
        <begin position="46"/>
        <end position="64"/>
    </location>
</feature>
<evidence type="ECO:0000256" key="5">
    <source>
        <dbReference type="ARBA" id="ARBA00023136"/>
    </source>
</evidence>
<organism evidence="7 8">
    <name type="scientific">Candidatus Cellulosilyticum pullistercoris</name>
    <dbReference type="NCBI Taxonomy" id="2838521"/>
    <lineage>
        <taxon>Bacteria</taxon>
        <taxon>Bacillati</taxon>
        <taxon>Bacillota</taxon>
        <taxon>Clostridia</taxon>
        <taxon>Lachnospirales</taxon>
        <taxon>Cellulosilyticaceae</taxon>
        <taxon>Cellulosilyticum</taxon>
    </lineage>
</organism>
<feature type="transmembrane region" description="Helical" evidence="6">
    <location>
        <begin position="309"/>
        <end position="330"/>
    </location>
</feature>
<keyword evidence="5 6" id="KW-0472">Membrane</keyword>
<reference evidence="7" key="2">
    <citation type="submission" date="2021-04" db="EMBL/GenBank/DDBJ databases">
        <authorList>
            <person name="Gilroy R."/>
        </authorList>
    </citation>
    <scope>NUCLEOTIDE SEQUENCE</scope>
    <source>
        <strain evidence="7">B5-657</strain>
    </source>
</reference>
<evidence type="ECO:0000313" key="7">
    <source>
        <dbReference type="EMBL" id="MBU3803379.1"/>
    </source>
</evidence>
<dbReference type="InterPro" id="IPR001182">
    <property type="entry name" value="FtsW/RodA"/>
</dbReference>
<evidence type="ECO:0000256" key="2">
    <source>
        <dbReference type="ARBA" id="ARBA00022692"/>
    </source>
</evidence>
<dbReference type="EMBL" id="JAHLFQ010000022">
    <property type="protein sequence ID" value="MBU3803379.1"/>
    <property type="molecule type" value="Genomic_DNA"/>
</dbReference>
<accession>A0A9E2K877</accession>
<dbReference type="PANTHER" id="PTHR30474">
    <property type="entry name" value="CELL CYCLE PROTEIN"/>
    <property type="match status" value="1"/>
</dbReference>
<evidence type="ECO:0000313" key="8">
    <source>
        <dbReference type="Proteomes" id="UP000824229"/>
    </source>
</evidence>
<dbReference type="Pfam" id="PF01098">
    <property type="entry name" value="FTSW_RODA_SPOVE"/>
    <property type="match status" value="1"/>
</dbReference>
<proteinExistence type="predicted"/>
<feature type="transmembrane region" description="Helical" evidence="6">
    <location>
        <begin position="70"/>
        <end position="89"/>
    </location>
</feature>
<sequence length="372" mass="41198">MHIKELIKKIDIWLILLMSILTGIGILAINSATAYTGDTTYVKKQLIFFVIGLVLMIIVMSIDYHVLSNWYLIVYIGIILILIAVKLFGENINGATRWITILGVQIQPSEFAKIGMILCGATIINKYNNRINKLWPVLIIGAFEFVPFILVNRQPNLSTSIILIVILMIQLFISKLNLKYIMTAAGVSGLLGIVVFVYIVNNPDQKLIQDYQRKRIMSLVNGGDSSGDKYQTQRAVQAIGSGGLKGKGLNQGSISQLNYLPESHNDFIMAVLGEEFGFVGILGIICILLLFIFRGVWIARGAPDELARFIVIGYFGMIAMQSFVNMGVVTDFLPNTGIPIPFISYGGSSLWANMMGLGLVLNVSMRSEKKMF</sequence>
<evidence type="ECO:0000256" key="6">
    <source>
        <dbReference type="SAM" id="Phobius"/>
    </source>
</evidence>
<keyword evidence="2 6" id="KW-0812">Transmembrane</keyword>
<dbReference type="AlphaFoldDB" id="A0A9E2K877"/>
<dbReference type="GO" id="GO:0015648">
    <property type="term" value="F:lipid-linked peptidoglycan transporter activity"/>
    <property type="evidence" value="ECO:0007669"/>
    <property type="project" value="TreeGrafter"/>
</dbReference>
<gene>
    <name evidence="7" type="ORF">H9872_01280</name>
</gene>
<feature type="transmembrane region" description="Helical" evidence="6">
    <location>
        <begin position="342"/>
        <end position="363"/>
    </location>
</feature>
<keyword evidence="4 6" id="KW-1133">Transmembrane helix</keyword>
<keyword evidence="3" id="KW-0133">Cell shape</keyword>
<evidence type="ECO:0000256" key="1">
    <source>
        <dbReference type="ARBA" id="ARBA00004141"/>
    </source>
</evidence>
<evidence type="ECO:0000256" key="3">
    <source>
        <dbReference type="ARBA" id="ARBA00022960"/>
    </source>
</evidence>
<dbReference type="Proteomes" id="UP000824229">
    <property type="component" value="Unassembled WGS sequence"/>
</dbReference>
<feature type="transmembrane region" description="Helical" evidence="6">
    <location>
        <begin position="276"/>
        <end position="297"/>
    </location>
</feature>
<dbReference type="PANTHER" id="PTHR30474:SF1">
    <property type="entry name" value="PEPTIDOGLYCAN GLYCOSYLTRANSFERASE MRDB"/>
    <property type="match status" value="1"/>
</dbReference>